<dbReference type="PROSITE" id="PS50949">
    <property type="entry name" value="HTH_GNTR"/>
    <property type="match status" value="1"/>
</dbReference>
<dbReference type="Pfam" id="PF00155">
    <property type="entry name" value="Aminotran_1_2"/>
    <property type="match status" value="1"/>
</dbReference>
<keyword evidence="8" id="KW-1185">Reference proteome</keyword>
<sequence length="488" mass="53220">MTSTPTRRQTTRRPLARSHIGARQLVALLGEWESAEPVYAALATRIRLLLADGRLSTHTRLPAERELADELGRSRTTIVAAYRALRDSGHLISMRGSGSVLVLPRPRPSQSAPEVDFARAVPAPVAGLDEIIHALAGRAPEILERSGFDLVGQRRLRELIAARYTARGAETTPEHIMITLGAQNAIALTARTLLRHGDRVLIEAPTYPHAYEALGNAGGRLASTPVTTMGWDIDHLVSAIERVRPELIYLIPDFHNPTSASMTAEERERVIASARRNGALLLIDETTADLDIDRLGRPPAFSSLTPAHAAGTLVSVGSLSKTIWGGLRVGWLRAEPAMISRLISRRPADDLGTPVIEQLIATEVLERYDLLLGRRSEQLRAGRDLLVELLHTQLPDWQIPDVKGGLSLWVELGAPLSSALASACQRRGVRITAGPKFGIDGAHERFIRVPFTAEAERIERGVAILREAWESLDPMATPGSQTHLPPVL</sequence>
<dbReference type="PRINTS" id="PR00035">
    <property type="entry name" value="HTHGNTR"/>
</dbReference>
<dbReference type="Proteomes" id="UP001500842">
    <property type="component" value="Unassembled WGS sequence"/>
</dbReference>
<dbReference type="SMART" id="SM00345">
    <property type="entry name" value="HTH_GNTR"/>
    <property type="match status" value="1"/>
</dbReference>
<dbReference type="InterPro" id="IPR015424">
    <property type="entry name" value="PyrdxlP-dep_Trfase"/>
</dbReference>
<proteinExistence type="inferred from homology"/>
<dbReference type="InterPro" id="IPR036388">
    <property type="entry name" value="WH-like_DNA-bd_sf"/>
</dbReference>
<protein>
    <submittedName>
        <fullName evidence="7">PLP-dependent aminotransferase family protein</fullName>
    </submittedName>
</protein>
<dbReference type="GO" id="GO:0008483">
    <property type="term" value="F:transaminase activity"/>
    <property type="evidence" value="ECO:0007669"/>
    <property type="project" value="UniProtKB-KW"/>
</dbReference>
<evidence type="ECO:0000256" key="4">
    <source>
        <dbReference type="ARBA" id="ARBA00023125"/>
    </source>
</evidence>
<keyword evidence="7" id="KW-0808">Transferase</keyword>
<gene>
    <name evidence="7" type="ORF">GCM10009788_23790</name>
</gene>
<comment type="similarity">
    <text evidence="1">In the C-terminal section; belongs to the class-I pyridoxal-phosphate-dependent aminotransferase family.</text>
</comment>
<dbReference type="SUPFAM" id="SSF46785">
    <property type="entry name" value="Winged helix' DNA-binding domain"/>
    <property type="match status" value="1"/>
</dbReference>
<accession>A0ABN2AI38</accession>
<dbReference type="InterPro" id="IPR015422">
    <property type="entry name" value="PyrdxlP-dep_Trfase_small"/>
</dbReference>
<dbReference type="Gene3D" id="3.90.1150.10">
    <property type="entry name" value="Aspartate Aminotransferase, domain 1"/>
    <property type="match status" value="1"/>
</dbReference>
<dbReference type="InterPro" id="IPR004839">
    <property type="entry name" value="Aminotransferase_I/II_large"/>
</dbReference>
<dbReference type="CDD" id="cd07377">
    <property type="entry name" value="WHTH_GntR"/>
    <property type="match status" value="1"/>
</dbReference>
<evidence type="ECO:0000256" key="3">
    <source>
        <dbReference type="ARBA" id="ARBA00023015"/>
    </source>
</evidence>
<dbReference type="EMBL" id="BAAAOR010000017">
    <property type="protein sequence ID" value="GAA1519034.1"/>
    <property type="molecule type" value="Genomic_DNA"/>
</dbReference>
<evidence type="ECO:0000313" key="8">
    <source>
        <dbReference type="Proteomes" id="UP001500842"/>
    </source>
</evidence>
<dbReference type="InterPro" id="IPR036390">
    <property type="entry name" value="WH_DNA-bd_sf"/>
</dbReference>
<keyword evidence="5" id="KW-0804">Transcription</keyword>
<dbReference type="SUPFAM" id="SSF53383">
    <property type="entry name" value="PLP-dependent transferases"/>
    <property type="match status" value="1"/>
</dbReference>
<dbReference type="Pfam" id="PF00392">
    <property type="entry name" value="GntR"/>
    <property type="match status" value="1"/>
</dbReference>
<dbReference type="Gene3D" id="1.10.10.10">
    <property type="entry name" value="Winged helix-like DNA-binding domain superfamily/Winged helix DNA-binding domain"/>
    <property type="match status" value="1"/>
</dbReference>
<dbReference type="InterPro" id="IPR051446">
    <property type="entry name" value="HTH_trans_reg/aminotransferase"/>
</dbReference>
<dbReference type="Gene3D" id="3.40.640.10">
    <property type="entry name" value="Type I PLP-dependent aspartate aminotransferase-like (Major domain)"/>
    <property type="match status" value="1"/>
</dbReference>
<evidence type="ECO:0000256" key="1">
    <source>
        <dbReference type="ARBA" id="ARBA00005384"/>
    </source>
</evidence>
<dbReference type="InterPro" id="IPR000524">
    <property type="entry name" value="Tscrpt_reg_HTH_GntR"/>
</dbReference>
<evidence type="ECO:0000259" key="6">
    <source>
        <dbReference type="PROSITE" id="PS50949"/>
    </source>
</evidence>
<name>A0ABN2AI38_9ACTN</name>
<comment type="caution">
    <text evidence="7">The sequence shown here is derived from an EMBL/GenBank/DDBJ whole genome shotgun (WGS) entry which is preliminary data.</text>
</comment>
<keyword evidence="3" id="KW-0805">Transcription regulation</keyword>
<dbReference type="InterPro" id="IPR015421">
    <property type="entry name" value="PyrdxlP-dep_Trfase_major"/>
</dbReference>
<evidence type="ECO:0000313" key="7">
    <source>
        <dbReference type="EMBL" id="GAA1519034.1"/>
    </source>
</evidence>
<dbReference type="CDD" id="cd00609">
    <property type="entry name" value="AAT_like"/>
    <property type="match status" value="1"/>
</dbReference>
<evidence type="ECO:0000256" key="5">
    <source>
        <dbReference type="ARBA" id="ARBA00023163"/>
    </source>
</evidence>
<reference evidence="7 8" key="1">
    <citation type="journal article" date="2019" name="Int. J. Syst. Evol. Microbiol.">
        <title>The Global Catalogue of Microorganisms (GCM) 10K type strain sequencing project: providing services to taxonomists for standard genome sequencing and annotation.</title>
        <authorList>
            <consortium name="The Broad Institute Genomics Platform"/>
            <consortium name="The Broad Institute Genome Sequencing Center for Infectious Disease"/>
            <person name="Wu L."/>
            <person name="Ma J."/>
        </authorList>
    </citation>
    <scope>NUCLEOTIDE SEQUENCE [LARGE SCALE GENOMIC DNA]</scope>
    <source>
        <strain evidence="7 8">JCM 14942</strain>
    </source>
</reference>
<dbReference type="PANTHER" id="PTHR46577">
    <property type="entry name" value="HTH-TYPE TRANSCRIPTIONAL REGULATORY PROTEIN GABR"/>
    <property type="match status" value="1"/>
</dbReference>
<keyword evidence="7" id="KW-0032">Aminotransferase</keyword>
<feature type="domain" description="HTH gntR-type" evidence="6">
    <location>
        <begin position="36"/>
        <end position="104"/>
    </location>
</feature>
<keyword evidence="4" id="KW-0238">DNA-binding</keyword>
<evidence type="ECO:0000256" key="2">
    <source>
        <dbReference type="ARBA" id="ARBA00022898"/>
    </source>
</evidence>
<dbReference type="PANTHER" id="PTHR46577:SF1">
    <property type="entry name" value="HTH-TYPE TRANSCRIPTIONAL REGULATORY PROTEIN GABR"/>
    <property type="match status" value="1"/>
</dbReference>
<organism evidence="7 8">
    <name type="scientific">Nocardioides humi</name>
    <dbReference type="NCBI Taxonomy" id="449461"/>
    <lineage>
        <taxon>Bacteria</taxon>
        <taxon>Bacillati</taxon>
        <taxon>Actinomycetota</taxon>
        <taxon>Actinomycetes</taxon>
        <taxon>Propionibacteriales</taxon>
        <taxon>Nocardioidaceae</taxon>
        <taxon>Nocardioides</taxon>
    </lineage>
</organism>
<keyword evidence="2" id="KW-0663">Pyridoxal phosphate</keyword>